<evidence type="ECO:0000313" key="3">
    <source>
        <dbReference type="EMBL" id="PSL40309.1"/>
    </source>
</evidence>
<comment type="caution">
    <text evidence="3">The sequence shown here is derived from an EMBL/GenBank/DDBJ whole genome shotgun (WGS) entry which is preliminary data.</text>
</comment>
<feature type="region of interest" description="Disordered" evidence="1">
    <location>
        <begin position="23"/>
        <end position="54"/>
    </location>
</feature>
<dbReference type="SUPFAM" id="SSF109998">
    <property type="entry name" value="Triger factor/SurA peptide-binding domain-like"/>
    <property type="match status" value="1"/>
</dbReference>
<dbReference type="RefSeq" id="WP_106533096.1">
    <property type="nucleotide sequence ID" value="NZ_PYAT01000005.1"/>
</dbReference>
<dbReference type="InterPro" id="IPR050245">
    <property type="entry name" value="PrsA_foldase"/>
</dbReference>
<dbReference type="AlphaFoldDB" id="A0A2P8H269"/>
<gene>
    <name evidence="3" type="ORF">B0H99_10586</name>
</gene>
<sequence>MIKKMKFTLAPFLLVLTLGACSDKEKAESKEETAPETAEQPETLTEQPASELELPENDEVAVVVNEEEVKGNIYSSVARQLESSLAAQGQNTSNADTAEQVKSQAITVIVSNKLIIQDAEKKGHKADETVLKERLEEMKGQFENEEAMNKTLKATGYTMEDLENQLREQLVYESYVSEEIRSGEVTDEEVQKAYDSFVESSEQKAPALKEMEPAIRQSLEQQKTQDAVFARIEELKKDAKIEIKI</sequence>
<dbReference type="OrthoDB" id="4775280at2"/>
<dbReference type="PANTHER" id="PTHR47245">
    <property type="entry name" value="PEPTIDYLPROLYL ISOMERASE"/>
    <property type="match status" value="1"/>
</dbReference>
<name>A0A2P8H269_9BACL</name>
<feature type="compositionally biased region" description="Basic and acidic residues" evidence="1">
    <location>
        <begin position="23"/>
        <end position="33"/>
    </location>
</feature>
<evidence type="ECO:0000256" key="1">
    <source>
        <dbReference type="SAM" id="MobiDB-lite"/>
    </source>
</evidence>
<dbReference type="Gene3D" id="1.10.4030.10">
    <property type="entry name" value="Porin chaperone SurA, peptide-binding domain"/>
    <property type="match status" value="1"/>
</dbReference>
<keyword evidence="2" id="KW-0732">Signal</keyword>
<dbReference type="EMBL" id="PYAT01000005">
    <property type="protein sequence ID" value="PSL40309.1"/>
    <property type="molecule type" value="Genomic_DNA"/>
</dbReference>
<evidence type="ECO:0000313" key="4">
    <source>
        <dbReference type="Proteomes" id="UP000242682"/>
    </source>
</evidence>
<keyword evidence="4" id="KW-1185">Reference proteome</keyword>
<dbReference type="PROSITE" id="PS51257">
    <property type="entry name" value="PROKAR_LIPOPROTEIN"/>
    <property type="match status" value="1"/>
</dbReference>
<protein>
    <submittedName>
        <fullName evidence="3">SurA-like protein</fullName>
    </submittedName>
</protein>
<proteinExistence type="predicted"/>
<feature type="chain" id="PRO_5038705115" evidence="2">
    <location>
        <begin position="23"/>
        <end position="245"/>
    </location>
</feature>
<accession>A0A2P8H269</accession>
<feature type="compositionally biased region" description="Low complexity" evidence="1">
    <location>
        <begin position="35"/>
        <end position="48"/>
    </location>
</feature>
<dbReference type="Proteomes" id="UP000242682">
    <property type="component" value="Unassembled WGS sequence"/>
</dbReference>
<reference evidence="3 4" key="1">
    <citation type="submission" date="2018-03" db="EMBL/GenBank/DDBJ databases">
        <title>Genomic Encyclopedia of Type Strains, Phase III (KMG-III): the genomes of soil and plant-associated and newly described type strains.</title>
        <authorList>
            <person name="Whitman W."/>
        </authorList>
    </citation>
    <scope>NUCLEOTIDE SEQUENCE [LARGE SCALE GENOMIC DNA]</scope>
    <source>
        <strain evidence="3 4">CGMCC 1.12259</strain>
    </source>
</reference>
<dbReference type="PANTHER" id="PTHR47245:SF2">
    <property type="entry name" value="PEPTIDYL-PROLYL CIS-TRANS ISOMERASE HP_0175-RELATED"/>
    <property type="match status" value="1"/>
</dbReference>
<dbReference type="Pfam" id="PF13624">
    <property type="entry name" value="SurA_N_3"/>
    <property type="match status" value="1"/>
</dbReference>
<evidence type="ECO:0000256" key="2">
    <source>
        <dbReference type="SAM" id="SignalP"/>
    </source>
</evidence>
<organism evidence="3 4">
    <name type="scientific">Planomicrobium soli</name>
    <dbReference type="NCBI Taxonomy" id="1176648"/>
    <lineage>
        <taxon>Bacteria</taxon>
        <taxon>Bacillati</taxon>
        <taxon>Bacillota</taxon>
        <taxon>Bacilli</taxon>
        <taxon>Bacillales</taxon>
        <taxon>Caryophanaceae</taxon>
        <taxon>Planomicrobium</taxon>
    </lineage>
</organism>
<dbReference type="InterPro" id="IPR027304">
    <property type="entry name" value="Trigger_fact/SurA_dom_sf"/>
</dbReference>
<feature type="signal peptide" evidence="2">
    <location>
        <begin position="1"/>
        <end position="22"/>
    </location>
</feature>